<gene>
    <name evidence="4" type="ORF">GRF29_106g1378401</name>
</gene>
<dbReference type="PANTHER" id="PTHR10130:SF4">
    <property type="entry name" value="MICROBODY (PEROXISOME) BIOGENESIS PROTEIN PEROXIN 20 (EUROFUNG)"/>
    <property type="match status" value="1"/>
</dbReference>
<feature type="region of interest" description="Disordered" evidence="3">
    <location>
        <begin position="64"/>
        <end position="92"/>
    </location>
</feature>
<dbReference type="EMBL" id="WVTA01000010">
    <property type="protein sequence ID" value="KAK3204008.1"/>
    <property type="molecule type" value="Genomic_DNA"/>
</dbReference>
<dbReference type="GO" id="GO:0005829">
    <property type="term" value="C:cytosol"/>
    <property type="evidence" value="ECO:0007669"/>
    <property type="project" value="TreeGrafter"/>
</dbReference>
<feature type="region of interest" description="Disordered" evidence="3">
    <location>
        <begin position="32"/>
        <end position="51"/>
    </location>
</feature>
<evidence type="ECO:0000256" key="1">
    <source>
        <dbReference type="ARBA" id="ARBA00022737"/>
    </source>
</evidence>
<reference evidence="4 5" key="1">
    <citation type="submission" date="2021-02" db="EMBL/GenBank/DDBJ databases">
        <title>Genome assembly of Pseudopithomyces chartarum.</title>
        <authorList>
            <person name="Jauregui R."/>
            <person name="Singh J."/>
            <person name="Voisey C."/>
        </authorList>
    </citation>
    <scope>NUCLEOTIDE SEQUENCE [LARGE SCALE GENOMIC DNA]</scope>
    <source>
        <strain evidence="4 5">AGR01</strain>
    </source>
</reference>
<evidence type="ECO:0000313" key="4">
    <source>
        <dbReference type="EMBL" id="KAK3204008.1"/>
    </source>
</evidence>
<comment type="caution">
    <text evidence="4">The sequence shown here is derived from an EMBL/GenBank/DDBJ whole genome shotgun (WGS) entry which is preliminary data.</text>
</comment>
<dbReference type="GO" id="GO:0016560">
    <property type="term" value="P:protein import into peroxisome matrix, docking"/>
    <property type="evidence" value="ECO:0007669"/>
    <property type="project" value="TreeGrafter"/>
</dbReference>
<feature type="compositionally biased region" description="Low complexity" evidence="3">
    <location>
        <begin position="430"/>
        <end position="442"/>
    </location>
</feature>
<feature type="region of interest" description="Disordered" evidence="3">
    <location>
        <begin position="356"/>
        <end position="383"/>
    </location>
</feature>
<dbReference type="PANTHER" id="PTHR10130">
    <property type="entry name" value="PEROXISOMAL TARGETING SIGNAL 1 RECEPTOR PEX5"/>
    <property type="match status" value="1"/>
</dbReference>
<accession>A0AAN6RH83</accession>
<sequence>MADALCGPSNALQNFQKHSSVDRTLQQDRLVGRHSPSQGFRSSPGPNAGALDHEFEAFQAGHALPPQPQFQHAPPHFARPPPPQFAPASQTPDWASDFQRLNISHAPQVPQQRTPASNAASAWHQDFMSQQGPATQLQSFPQQSNFGGMAGYGMSGFARPGFQAAGLGTMDGNYTSETAQGKQRAQESIPQFDEAAFERAFADVQQAEEEAHAESLRQEQSQAEPKVADAMPQEQEDPALARIREQRPAVYATLKIRSAVDLNASSTALPFLQTLETMEINHELTKDASEARWVVDALRKIADREAPQEIKSRSEKLIRSINERLMSTYPLLSTHMPINQDRIWEELEAAGYTRSLTPAQTLQPEPKEEEQQQPQPKHDDDEMAQTAGRLLERVSDNTSEKFQNSQFLSLMRRLRDHEVRVEGDKMVEVSTTQSTSSPSLSTPAPPPQTHVPSQPQDPATAATIDHYNDIYPPAGMDWGWSDPPAPSTTIPPIDPHILNHAATDFETPVYSGGEQE</sequence>
<keyword evidence="1" id="KW-0677">Repeat</keyword>
<keyword evidence="5" id="KW-1185">Reference proteome</keyword>
<organism evidence="4 5">
    <name type="scientific">Pseudopithomyces chartarum</name>
    <dbReference type="NCBI Taxonomy" id="1892770"/>
    <lineage>
        <taxon>Eukaryota</taxon>
        <taxon>Fungi</taxon>
        <taxon>Dikarya</taxon>
        <taxon>Ascomycota</taxon>
        <taxon>Pezizomycotina</taxon>
        <taxon>Dothideomycetes</taxon>
        <taxon>Pleosporomycetidae</taxon>
        <taxon>Pleosporales</taxon>
        <taxon>Massarineae</taxon>
        <taxon>Didymosphaeriaceae</taxon>
        <taxon>Pseudopithomyces</taxon>
    </lineage>
</organism>
<dbReference type="Gene3D" id="6.10.280.230">
    <property type="match status" value="1"/>
</dbReference>
<dbReference type="InterPro" id="IPR024111">
    <property type="entry name" value="PEX5/PEX5L"/>
</dbReference>
<proteinExistence type="predicted"/>
<dbReference type="GO" id="GO:0005052">
    <property type="term" value="F:peroxisome matrix targeting signal-1 binding"/>
    <property type="evidence" value="ECO:0007669"/>
    <property type="project" value="TreeGrafter"/>
</dbReference>
<evidence type="ECO:0000256" key="3">
    <source>
        <dbReference type="SAM" id="MobiDB-lite"/>
    </source>
</evidence>
<evidence type="ECO:0000256" key="2">
    <source>
        <dbReference type="ARBA" id="ARBA00022803"/>
    </source>
</evidence>
<keyword evidence="2" id="KW-0802">TPR repeat</keyword>
<dbReference type="Proteomes" id="UP001280581">
    <property type="component" value="Unassembled WGS sequence"/>
</dbReference>
<feature type="region of interest" description="Disordered" evidence="3">
    <location>
        <begin position="206"/>
        <end position="236"/>
    </location>
</feature>
<evidence type="ECO:0000313" key="5">
    <source>
        <dbReference type="Proteomes" id="UP001280581"/>
    </source>
</evidence>
<feature type="compositionally biased region" description="Polar residues" evidence="3">
    <location>
        <begin position="35"/>
        <end position="45"/>
    </location>
</feature>
<feature type="region of interest" description="Disordered" evidence="3">
    <location>
        <begin position="421"/>
        <end position="516"/>
    </location>
</feature>
<feature type="compositionally biased region" description="Basic and acidic residues" evidence="3">
    <location>
        <begin position="365"/>
        <end position="380"/>
    </location>
</feature>
<name>A0AAN6RH83_9PLEO</name>
<dbReference type="GO" id="GO:0005778">
    <property type="term" value="C:peroxisomal membrane"/>
    <property type="evidence" value="ECO:0007669"/>
    <property type="project" value="TreeGrafter"/>
</dbReference>
<protein>
    <submittedName>
        <fullName evidence="4">Uncharacterized protein</fullName>
    </submittedName>
</protein>
<dbReference type="AlphaFoldDB" id="A0AAN6RH83"/>